<protein>
    <submittedName>
        <fullName evidence="2">Uncharacterized protein</fullName>
    </submittedName>
</protein>
<gene>
    <name evidence="2" type="ORF">CH341_10255</name>
</gene>
<keyword evidence="3" id="KW-1185">Reference proteome</keyword>
<evidence type="ECO:0000313" key="3">
    <source>
        <dbReference type="Proteomes" id="UP000249130"/>
    </source>
</evidence>
<reference evidence="2 3" key="1">
    <citation type="submission" date="2017-07" db="EMBL/GenBank/DDBJ databases">
        <title>Draft Genome Sequences of Select Purple Nonsulfur Bacteria.</title>
        <authorList>
            <person name="Lasarre B."/>
            <person name="Mckinlay J.B."/>
        </authorList>
    </citation>
    <scope>NUCLEOTIDE SEQUENCE [LARGE SCALE GENOMIC DNA]</scope>
    <source>
        <strain evidence="2 3">DSM 5909</strain>
    </source>
</reference>
<evidence type="ECO:0000256" key="1">
    <source>
        <dbReference type="SAM" id="MobiDB-lite"/>
    </source>
</evidence>
<proteinExistence type="predicted"/>
<comment type="caution">
    <text evidence="2">The sequence shown here is derived from an EMBL/GenBank/DDBJ whole genome shotgun (WGS) entry which is preliminary data.</text>
</comment>
<accession>A0A327L400</accession>
<dbReference type="Proteomes" id="UP000249130">
    <property type="component" value="Unassembled WGS sequence"/>
</dbReference>
<dbReference type="EMBL" id="NPEX01000053">
    <property type="protein sequence ID" value="RAI44232.1"/>
    <property type="molecule type" value="Genomic_DNA"/>
</dbReference>
<sequence>MPNASSTDAAAFDRRRFLGGVWRSGPSEPSPSRIPKPDPAPTRLLLQIAPARFDAVAGAVAALDGIRLVDRRPPAPLIAAVPSDAVGAALAALAAMPGVLTANAVPSDSEELT</sequence>
<name>A0A327L400_9BRAD</name>
<feature type="region of interest" description="Disordered" evidence="1">
    <location>
        <begin position="21"/>
        <end position="41"/>
    </location>
</feature>
<evidence type="ECO:0000313" key="2">
    <source>
        <dbReference type="EMBL" id="RAI44232.1"/>
    </source>
</evidence>
<dbReference type="AlphaFoldDB" id="A0A327L400"/>
<dbReference type="RefSeq" id="WP_111418949.1">
    <property type="nucleotide sequence ID" value="NZ_NPEX01000053.1"/>
</dbReference>
<organism evidence="2 3">
    <name type="scientific">Rhodoplanes roseus</name>
    <dbReference type="NCBI Taxonomy" id="29409"/>
    <lineage>
        <taxon>Bacteria</taxon>
        <taxon>Pseudomonadati</taxon>
        <taxon>Pseudomonadota</taxon>
        <taxon>Alphaproteobacteria</taxon>
        <taxon>Hyphomicrobiales</taxon>
        <taxon>Nitrobacteraceae</taxon>
        <taxon>Rhodoplanes</taxon>
    </lineage>
</organism>
<feature type="compositionally biased region" description="Pro residues" evidence="1">
    <location>
        <begin position="28"/>
        <end position="40"/>
    </location>
</feature>